<reference evidence="2 3" key="1">
    <citation type="submission" date="2022-12" db="EMBL/GenBank/DDBJ databases">
        <title>Chromosome-level genome assembly of true bugs.</title>
        <authorList>
            <person name="Ma L."/>
            <person name="Li H."/>
        </authorList>
    </citation>
    <scope>NUCLEOTIDE SEQUENCE [LARGE SCALE GENOMIC DNA]</scope>
    <source>
        <strain evidence="2">Lab_2022b</strain>
    </source>
</reference>
<dbReference type="AlphaFoldDB" id="A0AAW1DH70"/>
<keyword evidence="1" id="KW-1133">Transmembrane helix</keyword>
<organism evidence="2 3">
    <name type="scientific">Rhynocoris fuscipes</name>
    <dbReference type="NCBI Taxonomy" id="488301"/>
    <lineage>
        <taxon>Eukaryota</taxon>
        <taxon>Metazoa</taxon>
        <taxon>Ecdysozoa</taxon>
        <taxon>Arthropoda</taxon>
        <taxon>Hexapoda</taxon>
        <taxon>Insecta</taxon>
        <taxon>Pterygota</taxon>
        <taxon>Neoptera</taxon>
        <taxon>Paraneoptera</taxon>
        <taxon>Hemiptera</taxon>
        <taxon>Heteroptera</taxon>
        <taxon>Panheteroptera</taxon>
        <taxon>Cimicomorpha</taxon>
        <taxon>Reduviidae</taxon>
        <taxon>Harpactorinae</taxon>
        <taxon>Harpactorini</taxon>
        <taxon>Rhynocoris</taxon>
    </lineage>
</organism>
<dbReference type="EMBL" id="JAPXFL010000003">
    <property type="protein sequence ID" value="KAK9509528.1"/>
    <property type="molecule type" value="Genomic_DNA"/>
</dbReference>
<evidence type="ECO:0000313" key="2">
    <source>
        <dbReference type="EMBL" id="KAK9509528.1"/>
    </source>
</evidence>
<protein>
    <submittedName>
        <fullName evidence="2">Uncharacterized protein</fullName>
    </submittedName>
</protein>
<gene>
    <name evidence="2" type="ORF">O3M35_006827</name>
</gene>
<sequence>MRAFQRYPTAGSYFHYFRSYAPSKSSNLTYFLFINFFFFFNIYDMMTRQKLYI</sequence>
<keyword evidence="1" id="KW-0472">Membrane</keyword>
<comment type="caution">
    <text evidence="2">The sequence shown here is derived from an EMBL/GenBank/DDBJ whole genome shotgun (WGS) entry which is preliminary data.</text>
</comment>
<accession>A0AAW1DH70</accession>
<evidence type="ECO:0000256" key="1">
    <source>
        <dbReference type="SAM" id="Phobius"/>
    </source>
</evidence>
<feature type="transmembrane region" description="Helical" evidence="1">
    <location>
        <begin position="28"/>
        <end position="46"/>
    </location>
</feature>
<proteinExistence type="predicted"/>
<evidence type="ECO:0000313" key="3">
    <source>
        <dbReference type="Proteomes" id="UP001461498"/>
    </source>
</evidence>
<keyword evidence="3" id="KW-1185">Reference proteome</keyword>
<keyword evidence="1" id="KW-0812">Transmembrane</keyword>
<name>A0AAW1DH70_9HEMI</name>
<dbReference type="Proteomes" id="UP001461498">
    <property type="component" value="Unassembled WGS sequence"/>
</dbReference>